<dbReference type="InterPro" id="IPR001412">
    <property type="entry name" value="aa-tRNA-synth_I_CS"/>
</dbReference>
<evidence type="ECO:0000256" key="2">
    <source>
        <dbReference type="ARBA" id="ARBA00012837"/>
    </source>
</evidence>
<proteinExistence type="inferred from homology"/>
<dbReference type="InterPro" id="IPR036282">
    <property type="entry name" value="Glutathione-S-Trfase_C_sf"/>
</dbReference>
<evidence type="ECO:0000313" key="13">
    <source>
        <dbReference type="EMBL" id="CAD8885900.1"/>
    </source>
</evidence>
<keyword evidence="7 10" id="KW-0030">Aminoacyl-tRNA synthetase</keyword>
<evidence type="ECO:0000256" key="6">
    <source>
        <dbReference type="ARBA" id="ARBA00022917"/>
    </source>
</evidence>
<dbReference type="FunFam" id="3.30.1360.70:FF:000002">
    <property type="entry name" value="arginine--tRNA ligase, cytoplasmic"/>
    <property type="match status" value="1"/>
</dbReference>
<dbReference type="InterPro" id="IPR001278">
    <property type="entry name" value="Arg-tRNA-ligase"/>
</dbReference>
<dbReference type="InterPro" id="IPR005148">
    <property type="entry name" value="Arg-tRNA-synth_N"/>
</dbReference>
<dbReference type="EC" id="6.1.1.19" evidence="2"/>
<dbReference type="InterPro" id="IPR004046">
    <property type="entry name" value="GST_C"/>
</dbReference>
<evidence type="ECO:0000256" key="7">
    <source>
        <dbReference type="ARBA" id="ARBA00023146"/>
    </source>
</evidence>
<dbReference type="InterPro" id="IPR008909">
    <property type="entry name" value="DALR_anticod-bd"/>
</dbReference>
<dbReference type="SUPFAM" id="SSF47323">
    <property type="entry name" value="Anticodon-binding domain of a subclass of class I aminoacyl-tRNA synthetases"/>
    <property type="match status" value="1"/>
</dbReference>
<evidence type="ECO:0000256" key="10">
    <source>
        <dbReference type="RuleBase" id="RU363038"/>
    </source>
</evidence>
<dbReference type="FunFam" id="1.10.730.10:FF:000006">
    <property type="entry name" value="Arginyl-tRNA synthetase 2, mitochondrial"/>
    <property type="match status" value="1"/>
</dbReference>
<dbReference type="Pfam" id="PF00750">
    <property type="entry name" value="tRNA-synt_1d"/>
    <property type="match status" value="1"/>
</dbReference>
<evidence type="ECO:0000256" key="3">
    <source>
        <dbReference type="ARBA" id="ARBA00022598"/>
    </source>
</evidence>
<dbReference type="InterPro" id="IPR009080">
    <property type="entry name" value="tRNAsynth_Ia_anticodon-bd"/>
</dbReference>
<dbReference type="SUPFAM" id="SSF47616">
    <property type="entry name" value="GST C-terminal domain-like"/>
    <property type="match status" value="1"/>
</dbReference>
<dbReference type="InterPro" id="IPR035684">
    <property type="entry name" value="ArgRS_core"/>
</dbReference>
<evidence type="ECO:0000256" key="9">
    <source>
        <dbReference type="ARBA" id="ARBA00049339"/>
    </source>
</evidence>
<dbReference type="Pfam" id="PF00043">
    <property type="entry name" value="GST_C"/>
    <property type="match status" value="1"/>
</dbReference>
<accession>A0A7S1BH81</accession>
<keyword evidence="6 10" id="KW-0648">Protein biosynthesis</keyword>
<evidence type="ECO:0000259" key="11">
    <source>
        <dbReference type="SMART" id="SM00836"/>
    </source>
</evidence>
<keyword evidence="5 10" id="KW-0067">ATP-binding</keyword>
<dbReference type="GO" id="GO:0005524">
    <property type="term" value="F:ATP binding"/>
    <property type="evidence" value="ECO:0007669"/>
    <property type="project" value="UniProtKB-KW"/>
</dbReference>
<dbReference type="GO" id="GO:0004814">
    <property type="term" value="F:arginine-tRNA ligase activity"/>
    <property type="evidence" value="ECO:0007669"/>
    <property type="project" value="UniProtKB-EC"/>
</dbReference>
<dbReference type="PANTHER" id="PTHR11956">
    <property type="entry name" value="ARGINYL-TRNA SYNTHETASE"/>
    <property type="match status" value="1"/>
</dbReference>
<dbReference type="AlphaFoldDB" id="A0A7S1BH81"/>
<evidence type="ECO:0000256" key="5">
    <source>
        <dbReference type="ARBA" id="ARBA00022840"/>
    </source>
</evidence>
<dbReference type="PROSITE" id="PS00178">
    <property type="entry name" value="AA_TRNA_LIGASE_I"/>
    <property type="match status" value="1"/>
</dbReference>
<dbReference type="Gene3D" id="3.30.1360.70">
    <property type="entry name" value="Arginyl tRNA synthetase N-terminal domain"/>
    <property type="match status" value="1"/>
</dbReference>
<dbReference type="PRINTS" id="PR01038">
    <property type="entry name" value="TRNASYNTHARG"/>
</dbReference>
<evidence type="ECO:0000256" key="8">
    <source>
        <dbReference type="ARBA" id="ARBA00033033"/>
    </source>
</evidence>
<comment type="catalytic activity">
    <reaction evidence="9">
        <text>tRNA(Arg) + L-arginine + ATP = L-arginyl-tRNA(Arg) + AMP + diphosphate</text>
        <dbReference type="Rhea" id="RHEA:20301"/>
        <dbReference type="Rhea" id="RHEA-COMP:9658"/>
        <dbReference type="Rhea" id="RHEA-COMP:9673"/>
        <dbReference type="ChEBI" id="CHEBI:30616"/>
        <dbReference type="ChEBI" id="CHEBI:32682"/>
        <dbReference type="ChEBI" id="CHEBI:33019"/>
        <dbReference type="ChEBI" id="CHEBI:78442"/>
        <dbReference type="ChEBI" id="CHEBI:78513"/>
        <dbReference type="ChEBI" id="CHEBI:456215"/>
        <dbReference type="EC" id="6.1.1.19"/>
    </reaction>
</comment>
<feature type="domain" description="Arginyl tRNA synthetase N-terminal" evidence="12">
    <location>
        <begin position="215"/>
        <end position="308"/>
    </location>
</feature>
<dbReference type="SMART" id="SM01016">
    <property type="entry name" value="Arg_tRNA_synt_N"/>
    <property type="match status" value="1"/>
</dbReference>
<dbReference type="HAMAP" id="MF_00123">
    <property type="entry name" value="Arg_tRNA_synth"/>
    <property type="match status" value="1"/>
</dbReference>
<dbReference type="PANTHER" id="PTHR11956:SF5">
    <property type="entry name" value="ARGININE--TRNA LIGASE, CYTOPLASMIC"/>
    <property type="match status" value="1"/>
</dbReference>
<dbReference type="EMBL" id="HBFR01018030">
    <property type="protein sequence ID" value="CAD8885900.1"/>
    <property type="molecule type" value="Transcribed_RNA"/>
</dbReference>
<dbReference type="GO" id="GO:0006420">
    <property type="term" value="P:arginyl-tRNA aminoacylation"/>
    <property type="evidence" value="ECO:0007669"/>
    <property type="project" value="InterPro"/>
</dbReference>
<dbReference type="InterPro" id="IPR014729">
    <property type="entry name" value="Rossmann-like_a/b/a_fold"/>
</dbReference>
<protein>
    <recommendedName>
        <fullName evidence="2">arginine--tRNA ligase</fullName>
        <ecNumber evidence="2">6.1.1.19</ecNumber>
    </recommendedName>
    <alternativeName>
        <fullName evidence="8">Arginyl-tRNA synthetase</fullName>
    </alternativeName>
</protein>
<dbReference type="Gene3D" id="1.10.730.10">
    <property type="entry name" value="Isoleucyl-tRNA Synthetase, Domain 1"/>
    <property type="match status" value="1"/>
</dbReference>
<keyword evidence="4 10" id="KW-0547">Nucleotide-binding</keyword>
<dbReference type="NCBIfam" id="TIGR00456">
    <property type="entry name" value="argS"/>
    <property type="match status" value="1"/>
</dbReference>
<evidence type="ECO:0000256" key="1">
    <source>
        <dbReference type="ARBA" id="ARBA00005594"/>
    </source>
</evidence>
<dbReference type="Pfam" id="PF03485">
    <property type="entry name" value="Arg_tRNA_synt_N"/>
    <property type="match status" value="1"/>
</dbReference>
<name>A0A7S1BH81_9STRA</name>
<dbReference type="SMART" id="SM00836">
    <property type="entry name" value="DALR_1"/>
    <property type="match status" value="1"/>
</dbReference>
<evidence type="ECO:0000259" key="12">
    <source>
        <dbReference type="SMART" id="SM01016"/>
    </source>
</evidence>
<dbReference type="CDD" id="cd00671">
    <property type="entry name" value="ArgRS_core"/>
    <property type="match status" value="1"/>
</dbReference>
<dbReference type="Pfam" id="PF05746">
    <property type="entry name" value="DALR_1"/>
    <property type="match status" value="1"/>
</dbReference>
<gene>
    <name evidence="13" type="ORF">CHYS00102_LOCUS13097</name>
</gene>
<dbReference type="InterPro" id="IPR036695">
    <property type="entry name" value="Arg-tRNA-synth_N_sf"/>
</dbReference>
<dbReference type="Gene3D" id="3.40.50.620">
    <property type="entry name" value="HUPs"/>
    <property type="match status" value="1"/>
</dbReference>
<dbReference type="SUPFAM" id="SSF55190">
    <property type="entry name" value="Arginyl-tRNA synthetase (ArgRS), N-terminal 'additional' domain"/>
    <property type="match status" value="1"/>
</dbReference>
<sequence>MAPSKNITKLYLHAPSGPTSQNHPGPCLSLSKLSSLLRCSSILPLDVVSIVPIHSPPSSADECVLSRTSSPVLYAADDTAVGGGGGNVLLKAVALMASVDITGEVEEWLEFEENVVVPALILGQGGGKAGDAALKILESKVKEVIKKGNYLVGESMTLADIALVTTLSIALSVTPSLSLGPSIKSYLAGHSSSLSSGDLSHLLPGPPLSTLSLSDAVSKVFASALELAFPQVESFGIKVDAKRCTNLKFGDYQCNNAMVLFKKLKESGNTSLKSPQNVAQQILQAVDTSNPVLDQLAVTGPGFIMCRIRGSFLSSRAQRIAQEGKVSPPVSSTEKRVVVDFSSPNIAKEMHVGHLRSTIIGESVCRILEYCGSKVMRVNHVGDWGTQFGMLIQYLKEEYPNFETDQPNITDLTMFYKNAKERFDKDADFKKISQLNVVALQSGDPTCLNIWKILCDISRIEFQKVYKRLDVSVEECGESFYNDKIAPVIKEFEEKKLISIEEGGAKCIFVGKKFSIPLMVQKSDGGYGYDSTDMAALKYRLSELDADRIVYITDFSQANHFHMCFEAAKLIGWVPKNEDMNVKPCRLDHIGFGTVQGEDGKRFKTRSGTTVRLVDLLDEAVARMKKSLTERISENKANIKIEEVDATAAALGYGAVKYFDLHRNPTSNYIFSYDRMLDTRGNTAIYLLYAHARLVSICTKAKEKFGTDVEALVDSGEKIVINHPSERNLAFHLEMFKDNLAMSLDDLFPYHICEYLYLTCGAASDFVTKCKVLGEPEMNSRLLLCHATAIMMRQCFDLLGIQYVMRV</sequence>
<dbReference type="Gene3D" id="1.20.1050.10">
    <property type="match status" value="1"/>
</dbReference>
<evidence type="ECO:0000256" key="4">
    <source>
        <dbReference type="ARBA" id="ARBA00022741"/>
    </source>
</evidence>
<comment type="similarity">
    <text evidence="1 10">Belongs to the class-I aminoacyl-tRNA synthetase family.</text>
</comment>
<organism evidence="13">
    <name type="scientific">Corethron hystrix</name>
    <dbReference type="NCBI Taxonomy" id="216773"/>
    <lineage>
        <taxon>Eukaryota</taxon>
        <taxon>Sar</taxon>
        <taxon>Stramenopiles</taxon>
        <taxon>Ochrophyta</taxon>
        <taxon>Bacillariophyta</taxon>
        <taxon>Coscinodiscophyceae</taxon>
        <taxon>Corethrophycidae</taxon>
        <taxon>Corethrales</taxon>
        <taxon>Corethraceae</taxon>
        <taxon>Corethron</taxon>
    </lineage>
</organism>
<dbReference type="FunFam" id="3.40.50.620:FF:000096">
    <property type="entry name" value="Arginine--tRNA ligase chloroplastic/mitochondrial"/>
    <property type="match status" value="1"/>
</dbReference>
<reference evidence="13" key="1">
    <citation type="submission" date="2021-01" db="EMBL/GenBank/DDBJ databases">
        <authorList>
            <person name="Corre E."/>
            <person name="Pelletier E."/>
            <person name="Niang G."/>
            <person name="Scheremetjew M."/>
            <person name="Finn R."/>
            <person name="Kale V."/>
            <person name="Holt S."/>
            <person name="Cochrane G."/>
            <person name="Meng A."/>
            <person name="Brown T."/>
            <person name="Cohen L."/>
        </authorList>
    </citation>
    <scope>NUCLEOTIDE SEQUENCE</scope>
    <source>
        <strain evidence="13">308</strain>
    </source>
</reference>
<dbReference type="GO" id="GO:0005737">
    <property type="term" value="C:cytoplasm"/>
    <property type="evidence" value="ECO:0007669"/>
    <property type="project" value="InterPro"/>
</dbReference>
<feature type="domain" description="DALR anticodon binding" evidence="11">
    <location>
        <begin position="687"/>
        <end position="807"/>
    </location>
</feature>
<keyword evidence="3 10" id="KW-0436">Ligase</keyword>
<dbReference type="SUPFAM" id="SSF52374">
    <property type="entry name" value="Nucleotidylyl transferase"/>
    <property type="match status" value="1"/>
</dbReference>